<accession>A0A139WS06</accession>
<feature type="transmembrane region" description="Helical" evidence="1">
    <location>
        <begin position="86"/>
        <end position="109"/>
    </location>
</feature>
<evidence type="ECO:0000313" key="2">
    <source>
        <dbReference type="EMBL" id="KYC35224.1"/>
    </source>
</evidence>
<name>A0A139WS06_9CYAN</name>
<organism evidence="2 3">
    <name type="scientific">Scytonema hofmannii PCC 7110</name>
    <dbReference type="NCBI Taxonomy" id="128403"/>
    <lineage>
        <taxon>Bacteria</taxon>
        <taxon>Bacillati</taxon>
        <taxon>Cyanobacteriota</taxon>
        <taxon>Cyanophyceae</taxon>
        <taxon>Nostocales</taxon>
        <taxon>Scytonemataceae</taxon>
        <taxon>Scytonema</taxon>
    </lineage>
</organism>
<feature type="transmembrane region" description="Helical" evidence="1">
    <location>
        <begin position="61"/>
        <end position="80"/>
    </location>
</feature>
<dbReference type="RefSeq" id="WP_017745458.1">
    <property type="nucleotide sequence ID" value="NZ_KQ976354.1"/>
</dbReference>
<reference evidence="2 3" key="1">
    <citation type="journal article" date="2013" name="Genome Biol. Evol.">
        <title>Genomes of Stigonematalean cyanobacteria (subsection V) and the evolution of oxygenic photosynthesis from prokaryotes to plastids.</title>
        <authorList>
            <person name="Dagan T."/>
            <person name="Roettger M."/>
            <person name="Stucken K."/>
            <person name="Landan G."/>
            <person name="Koch R."/>
            <person name="Major P."/>
            <person name="Gould S.B."/>
            <person name="Goremykin V.V."/>
            <person name="Rippka R."/>
            <person name="Tandeau de Marsac N."/>
            <person name="Gugger M."/>
            <person name="Lockhart P.J."/>
            <person name="Allen J.F."/>
            <person name="Brune I."/>
            <person name="Maus I."/>
            <person name="Puhler A."/>
            <person name="Martin W.F."/>
        </authorList>
    </citation>
    <scope>NUCLEOTIDE SEQUENCE [LARGE SCALE GENOMIC DNA]</scope>
    <source>
        <strain evidence="2 3">PCC 7110</strain>
    </source>
</reference>
<protein>
    <submittedName>
        <fullName evidence="2">Uncharacterized protein</fullName>
    </submittedName>
</protein>
<proteinExistence type="predicted"/>
<keyword evidence="3" id="KW-1185">Reference proteome</keyword>
<keyword evidence="1" id="KW-0472">Membrane</keyword>
<dbReference type="Proteomes" id="UP000076925">
    <property type="component" value="Unassembled WGS sequence"/>
</dbReference>
<gene>
    <name evidence="2" type="ORF">WA1_08685</name>
</gene>
<keyword evidence="1" id="KW-1133">Transmembrane helix</keyword>
<keyword evidence="1" id="KW-0812">Transmembrane</keyword>
<evidence type="ECO:0000313" key="3">
    <source>
        <dbReference type="Proteomes" id="UP000076925"/>
    </source>
</evidence>
<comment type="caution">
    <text evidence="2">The sequence shown here is derived from an EMBL/GenBank/DDBJ whole genome shotgun (WGS) entry which is preliminary data.</text>
</comment>
<feature type="transmembrane region" description="Helical" evidence="1">
    <location>
        <begin position="22"/>
        <end position="49"/>
    </location>
</feature>
<evidence type="ECO:0000256" key="1">
    <source>
        <dbReference type="SAM" id="Phobius"/>
    </source>
</evidence>
<sequence length="146" mass="16792">METLIDFVNTFLNWLSTTLESVLNWSIICVQAIAFLAYFLYTAAIRILIAVGHWLATSLQWLFNVIATLCHWLITSLGIVENGLLYILGLIIVAMIILLSQLIGQIAYLKSENYQLRADRQEQIERENRKAIIHGAIKLIEWFIKQ</sequence>
<dbReference type="AlphaFoldDB" id="A0A139WS06"/>
<dbReference type="EMBL" id="ANNX02000052">
    <property type="protein sequence ID" value="KYC35224.1"/>
    <property type="molecule type" value="Genomic_DNA"/>
</dbReference>